<protein>
    <recommendedName>
        <fullName evidence="2">FHA domain-containing protein</fullName>
    </recommendedName>
</protein>
<organism evidence="3 4">
    <name type="scientific">Cyclotella atomus</name>
    <dbReference type="NCBI Taxonomy" id="382360"/>
    <lineage>
        <taxon>Eukaryota</taxon>
        <taxon>Sar</taxon>
        <taxon>Stramenopiles</taxon>
        <taxon>Ochrophyta</taxon>
        <taxon>Bacillariophyta</taxon>
        <taxon>Coscinodiscophyceae</taxon>
        <taxon>Thalassiosirophycidae</taxon>
        <taxon>Stephanodiscales</taxon>
        <taxon>Stephanodiscaceae</taxon>
        <taxon>Cyclotella</taxon>
    </lineage>
</organism>
<reference evidence="3 4" key="1">
    <citation type="submission" date="2024-10" db="EMBL/GenBank/DDBJ databases">
        <title>Updated reference genomes for cyclostephanoid diatoms.</title>
        <authorList>
            <person name="Roberts W.R."/>
            <person name="Alverson A.J."/>
        </authorList>
    </citation>
    <scope>NUCLEOTIDE SEQUENCE [LARGE SCALE GENOMIC DNA]</scope>
    <source>
        <strain evidence="3 4">AJA010-31</strain>
    </source>
</reference>
<dbReference type="Pfam" id="PF00498">
    <property type="entry name" value="FHA"/>
    <property type="match status" value="1"/>
</dbReference>
<comment type="caution">
    <text evidence="3">The sequence shown here is derived from an EMBL/GenBank/DDBJ whole genome shotgun (WGS) entry which is preliminary data.</text>
</comment>
<name>A0ABD3QKL0_9STRA</name>
<dbReference type="AlphaFoldDB" id="A0ABD3QKL0"/>
<feature type="domain" description="FHA" evidence="2">
    <location>
        <begin position="117"/>
        <end position="167"/>
    </location>
</feature>
<proteinExistence type="predicted"/>
<sequence>MTTCLSNESHPFTTPVPSFILKPRGEKDNILCSGALPFVASETTFGRGLRIRSSFDEEDGESSEKRGRAKSFGELLPGFAVEPPEWAVRACGEARLEPVGSLFSTHDAVDLSTKACVLIGRSPSCDMKLTEPTCSRKHALIFHHPNGSCYIVDCGSAHGTFVDGVKVESPTPKQGEKATATPHRVRKGALIRFGGPDGPTFVLRSFPASLEGLVRGLSGEKASSVGLPVVRVDGGSCSPAVAKPSKGETPSFMPTLAPTTPRASKSASPRSPASALVALNTRLNALGGGANLSHTHLQLAREAASKFVVDSSTEKEQIDFCLRGPKRFRSEGDIHYNSDTMDCCPESPVRLVKRFRSATFPLSPEPTIGGCLKIHEPELVTPLVSQESLSTLEEDLMLKIGSRSRKVKFHDETERIYPASITPELQIGSFDEEHFASLKM</sequence>
<keyword evidence="4" id="KW-1185">Reference proteome</keyword>
<evidence type="ECO:0000256" key="1">
    <source>
        <dbReference type="SAM" id="MobiDB-lite"/>
    </source>
</evidence>
<dbReference type="Proteomes" id="UP001530400">
    <property type="component" value="Unassembled WGS sequence"/>
</dbReference>
<evidence type="ECO:0000259" key="2">
    <source>
        <dbReference type="PROSITE" id="PS50006"/>
    </source>
</evidence>
<dbReference type="SUPFAM" id="SSF49879">
    <property type="entry name" value="SMAD/FHA domain"/>
    <property type="match status" value="1"/>
</dbReference>
<dbReference type="InterPro" id="IPR000253">
    <property type="entry name" value="FHA_dom"/>
</dbReference>
<dbReference type="InterPro" id="IPR050923">
    <property type="entry name" value="Cell_Proc_Reg/RNA_Proc"/>
</dbReference>
<gene>
    <name evidence="3" type="ORF">ACHAWO_013244</name>
</gene>
<evidence type="ECO:0000313" key="3">
    <source>
        <dbReference type="EMBL" id="KAL3800702.1"/>
    </source>
</evidence>
<accession>A0ABD3QKL0</accession>
<dbReference type="SMART" id="SM00240">
    <property type="entry name" value="FHA"/>
    <property type="match status" value="1"/>
</dbReference>
<feature type="region of interest" description="Disordered" evidence="1">
    <location>
        <begin position="241"/>
        <end position="270"/>
    </location>
</feature>
<dbReference type="PROSITE" id="PS50006">
    <property type="entry name" value="FHA_DOMAIN"/>
    <property type="match status" value="1"/>
</dbReference>
<dbReference type="EMBL" id="JALLPJ020000155">
    <property type="protein sequence ID" value="KAL3800702.1"/>
    <property type="molecule type" value="Genomic_DNA"/>
</dbReference>
<feature type="compositionally biased region" description="Low complexity" evidence="1">
    <location>
        <begin position="261"/>
        <end position="270"/>
    </location>
</feature>
<dbReference type="Gene3D" id="2.60.200.20">
    <property type="match status" value="1"/>
</dbReference>
<dbReference type="PANTHER" id="PTHR23308">
    <property type="entry name" value="NUCLEAR INHIBITOR OF PROTEIN PHOSPHATASE-1"/>
    <property type="match status" value="1"/>
</dbReference>
<dbReference type="InterPro" id="IPR008984">
    <property type="entry name" value="SMAD_FHA_dom_sf"/>
</dbReference>
<evidence type="ECO:0000313" key="4">
    <source>
        <dbReference type="Proteomes" id="UP001530400"/>
    </source>
</evidence>